<dbReference type="InterPro" id="IPR002129">
    <property type="entry name" value="PyrdxlP-dep_de-COase"/>
</dbReference>
<evidence type="ECO:0000256" key="4">
    <source>
        <dbReference type="ARBA" id="ARBA00022898"/>
    </source>
</evidence>
<dbReference type="GO" id="GO:0005829">
    <property type="term" value="C:cytosol"/>
    <property type="evidence" value="ECO:0007669"/>
    <property type="project" value="TreeGrafter"/>
</dbReference>
<keyword evidence="5 8" id="KW-0456">Lyase</keyword>
<evidence type="ECO:0000256" key="7">
    <source>
        <dbReference type="PIRSR" id="PIRSR602129-50"/>
    </source>
</evidence>
<gene>
    <name evidence="11" type="ORF">A3770_01p09940</name>
    <name evidence="10" type="ORF">CPRI1469_LOCUS5637</name>
</gene>
<dbReference type="AlphaFoldDB" id="A0A5B8MD54"/>
<keyword evidence="12" id="KW-1185">Reference proteome</keyword>
<evidence type="ECO:0000256" key="2">
    <source>
        <dbReference type="ARBA" id="ARBA00009533"/>
    </source>
</evidence>
<evidence type="ECO:0000256" key="9">
    <source>
        <dbReference type="RuleBase" id="RU361171"/>
    </source>
</evidence>
<comment type="catalytic activity">
    <reaction evidence="6 9">
        <text>L-glutamate + H(+) = 4-aminobutanoate + CO2</text>
        <dbReference type="Rhea" id="RHEA:17785"/>
        <dbReference type="ChEBI" id="CHEBI:15378"/>
        <dbReference type="ChEBI" id="CHEBI:16526"/>
        <dbReference type="ChEBI" id="CHEBI:29985"/>
        <dbReference type="ChEBI" id="CHEBI:59888"/>
        <dbReference type="EC" id="4.1.1.15"/>
    </reaction>
</comment>
<dbReference type="InterPro" id="IPR015424">
    <property type="entry name" value="PyrdxlP-dep_Trfase"/>
</dbReference>
<organism evidence="11 12">
    <name type="scientific">Chloropicon primus</name>
    <dbReference type="NCBI Taxonomy" id="1764295"/>
    <lineage>
        <taxon>Eukaryota</taxon>
        <taxon>Viridiplantae</taxon>
        <taxon>Chlorophyta</taxon>
        <taxon>Chloropicophyceae</taxon>
        <taxon>Chloropicales</taxon>
        <taxon>Chloropicaceae</taxon>
        <taxon>Chloropicon</taxon>
    </lineage>
</organism>
<dbReference type="OrthoDB" id="5152799at2759"/>
<reference evidence="10" key="2">
    <citation type="submission" date="2021-01" db="EMBL/GenBank/DDBJ databases">
        <authorList>
            <person name="Corre E."/>
            <person name="Pelletier E."/>
            <person name="Niang G."/>
            <person name="Scheremetjew M."/>
            <person name="Finn R."/>
            <person name="Kale V."/>
            <person name="Holt S."/>
            <person name="Cochrane G."/>
            <person name="Meng A."/>
            <person name="Brown T."/>
            <person name="Cohen L."/>
        </authorList>
    </citation>
    <scope>NUCLEOTIDE SEQUENCE</scope>
    <source>
        <strain evidence="10">CCMP1205</strain>
    </source>
</reference>
<evidence type="ECO:0000313" key="10">
    <source>
        <dbReference type="EMBL" id="CAD9716781.1"/>
    </source>
</evidence>
<dbReference type="GO" id="GO:0004351">
    <property type="term" value="F:glutamate decarboxylase activity"/>
    <property type="evidence" value="ECO:0007669"/>
    <property type="project" value="UniProtKB-EC"/>
</dbReference>
<dbReference type="Pfam" id="PF00282">
    <property type="entry name" value="Pyridoxal_deC"/>
    <property type="match status" value="1"/>
</dbReference>
<dbReference type="FunFam" id="3.40.640.10:FF:000017">
    <property type="entry name" value="Glutamate decarboxylase"/>
    <property type="match status" value="1"/>
</dbReference>
<evidence type="ECO:0000256" key="3">
    <source>
        <dbReference type="ARBA" id="ARBA00012421"/>
    </source>
</evidence>
<evidence type="ECO:0000256" key="8">
    <source>
        <dbReference type="RuleBase" id="RU000382"/>
    </source>
</evidence>
<dbReference type="GO" id="GO:0030170">
    <property type="term" value="F:pyridoxal phosphate binding"/>
    <property type="evidence" value="ECO:0007669"/>
    <property type="project" value="InterPro"/>
</dbReference>
<evidence type="ECO:0000313" key="12">
    <source>
        <dbReference type="Proteomes" id="UP000316726"/>
    </source>
</evidence>
<comment type="similarity">
    <text evidence="2 8">Belongs to the group II decarboxylase family.</text>
</comment>
<reference evidence="11 12" key="1">
    <citation type="submission" date="2018-07" db="EMBL/GenBank/DDBJ databases">
        <title>The complete nuclear genome of the prasinophyte Chloropicon primus (CCMP1205).</title>
        <authorList>
            <person name="Pombert J.-F."/>
            <person name="Otis C."/>
            <person name="Turmel M."/>
            <person name="Lemieux C."/>
        </authorList>
    </citation>
    <scope>NUCLEOTIDE SEQUENCE [LARGE SCALE GENOMIC DNA]</scope>
    <source>
        <strain evidence="11 12">CCMP1205</strain>
    </source>
</reference>
<evidence type="ECO:0000313" key="11">
    <source>
        <dbReference type="EMBL" id="QDZ18476.1"/>
    </source>
</evidence>
<evidence type="ECO:0000256" key="6">
    <source>
        <dbReference type="ARBA" id="ARBA00048868"/>
    </source>
</evidence>
<sequence>MSGKRKKMEEGGAELEKCSSYTFATRYTANEIPKFQLPDNGEPAHVAKQLIDDERMLDRNPRLNLASFVTTWMEPEVEELIKKSLNVNYVDVAQYPSCLEIQNRCVAMLADLFHAEGKGEDACGTACIGSSEAIMLCGLNLKMRWKEKMKVKGKPATKPNLIMGANVQVCWEKFCRYFEVEERYVFLKEGQYALKPEDVAPLVDENTIGCVAILGSTYDGQFEDCLGVSNALDKVQQETGLDVPIHVDGASGAFVAPFLFPDLVWDFQVPRVLSINASGHKYGLVYPGLGWAIWKGKQFLHEDMVFHTNYLGSDQPSITLNFSKGASAIVAQYYQLIRLGRSGYRKIMQNLAKVAKHLETRLLETKHFKILNKPVGVPLVAFSLTDHPGGHKRNYDEFNLADKLKETGWVLPAYTMAPNAGHIKLLRAVIREDMSYALCEKLVEDVLRAISYLDQLQHELPSSNQVFLHKGPC</sequence>
<dbReference type="Proteomes" id="UP000316726">
    <property type="component" value="Chromosome 1"/>
</dbReference>
<dbReference type="NCBIfam" id="TIGR01788">
    <property type="entry name" value="Glu-decarb-GAD"/>
    <property type="match status" value="1"/>
</dbReference>
<dbReference type="InterPro" id="IPR010107">
    <property type="entry name" value="Glutamate_decarboxylase"/>
</dbReference>
<protein>
    <recommendedName>
        <fullName evidence="3 9">Glutamate decarboxylase</fullName>
        <ecNumber evidence="3 9">4.1.1.15</ecNumber>
    </recommendedName>
</protein>
<dbReference type="GO" id="GO:0006538">
    <property type="term" value="P:L-glutamate catabolic process"/>
    <property type="evidence" value="ECO:0007669"/>
    <property type="project" value="TreeGrafter"/>
</dbReference>
<feature type="modified residue" description="N6-(pyridoxal phosphate)lysine" evidence="7">
    <location>
        <position position="281"/>
    </location>
</feature>
<evidence type="ECO:0000256" key="5">
    <source>
        <dbReference type="ARBA" id="ARBA00023239"/>
    </source>
</evidence>
<name>A0A5B8MD54_9CHLO</name>
<dbReference type="InterPro" id="IPR015421">
    <property type="entry name" value="PyrdxlP-dep_Trfase_major"/>
</dbReference>
<dbReference type="PANTHER" id="PTHR43321">
    <property type="entry name" value="GLUTAMATE DECARBOXYLASE"/>
    <property type="match status" value="1"/>
</dbReference>
<dbReference type="Gene3D" id="4.10.280.50">
    <property type="match status" value="1"/>
</dbReference>
<dbReference type="EMBL" id="HBHL01008533">
    <property type="protein sequence ID" value="CAD9716781.1"/>
    <property type="molecule type" value="Transcribed_RNA"/>
</dbReference>
<comment type="cofactor">
    <cofactor evidence="1 7 8">
        <name>pyridoxal 5'-phosphate</name>
        <dbReference type="ChEBI" id="CHEBI:597326"/>
    </cofactor>
</comment>
<accession>A0A5B8MD54</accession>
<dbReference type="STRING" id="1764295.A0A5B8MD54"/>
<dbReference type="EC" id="4.1.1.15" evidence="3 9"/>
<dbReference type="Gene3D" id="3.40.640.10">
    <property type="entry name" value="Type I PLP-dependent aspartate aminotransferase-like (Major domain)"/>
    <property type="match status" value="1"/>
</dbReference>
<evidence type="ECO:0000256" key="1">
    <source>
        <dbReference type="ARBA" id="ARBA00001933"/>
    </source>
</evidence>
<keyword evidence="9" id="KW-0210">Decarboxylase</keyword>
<dbReference type="Gene3D" id="3.90.1150.160">
    <property type="match status" value="1"/>
</dbReference>
<dbReference type="SUPFAM" id="SSF53383">
    <property type="entry name" value="PLP-dependent transferases"/>
    <property type="match status" value="1"/>
</dbReference>
<proteinExistence type="inferred from homology"/>
<dbReference type="PANTHER" id="PTHR43321:SF3">
    <property type="entry name" value="GLUTAMATE DECARBOXYLASE"/>
    <property type="match status" value="1"/>
</dbReference>
<keyword evidence="4 7" id="KW-0663">Pyridoxal phosphate</keyword>
<dbReference type="EMBL" id="CP031034">
    <property type="protein sequence ID" value="QDZ18476.1"/>
    <property type="molecule type" value="Genomic_DNA"/>
</dbReference>